<protein>
    <submittedName>
        <fullName evidence="2">ACTG1 protein</fullName>
    </submittedName>
</protein>
<dbReference type="EMBL" id="BC004223">
    <property type="protein sequence ID" value="AAH04223.2"/>
    <property type="molecule type" value="mRNA"/>
</dbReference>
<name>Q9BTD2_HUMAN</name>
<feature type="region of interest" description="Disordered" evidence="1">
    <location>
        <begin position="1"/>
        <end position="32"/>
    </location>
</feature>
<reference evidence="2" key="1">
    <citation type="journal article" date="2004" name="Genome Res.">
        <title>The status, quality, and expansion of the NIH full-length cDNA project: the Mammalian Gene Collection (MGC).</title>
        <authorList>
            <consortium name="The MGC Project Team"/>
            <person name="Gerhard D.S."/>
            <person name="Wagner L."/>
            <person name="Feingold E.A."/>
            <person name="Shenmen C.M."/>
            <person name="Grouse L.H."/>
            <person name="Schuler G."/>
            <person name="Klein S.L."/>
            <person name="Old S."/>
            <person name="Rasooly R."/>
            <person name="Good P."/>
            <person name="Guyer M."/>
            <person name="Peck A.M."/>
            <person name="Derge J.G."/>
            <person name="Lipman D."/>
            <person name="Collins F.S."/>
            <person name="Jang W."/>
            <person name="Sherry S."/>
            <person name="Feolo M."/>
            <person name="Misquitta L."/>
            <person name="Lee E."/>
            <person name="Rotmistrovsky K."/>
            <person name="Greenhut S.F."/>
            <person name="Schaefer C.F."/>
            <person name="Buetow K."/>
            <person name="Bonner T.I."/>
            <person name="Haussler D."/>
            <person name="Kent J."/>
            <person name="Kiekhaus M."/>
            <person name="Furey T."/>
            <person name="Brent M."/>
            <person name="Prange C."/>
            <person name="Schreiber K."/>
            <person name="Shapiro N."/>
            <person name="Bhat N.K."/>
            <person name="Hopkins R.F."/>
            <person name="Hsie F."/>
            <person name="Driscoll T."/>
            <person name="Soares M.B."/>
            <person name="Casavant T.L."/>
            <person name="Scheetz T.E."/>
            <person name="Brown-stein M.J."/>
            <person name="Usdin T.B."/>
            <person name="Toshiyuki S."/>
            <person name="Carninci P."/>
            <person name="Piao Y."/>
            <person name="Dudekula D.B."/>
            <person name="Ko M.S."/>
            <person name="Kawakami K."/>
            <person name="Suzuki Y."/>
            <person name="Sugano S."/>
            <person name="Gruber C.E."/>
            <person name="Smith M.R."/>
            <person name="Simmons B."/>
            <person name="Moore T."/>
            <person name="Waterman R."/>
            <person name="Johnson S.L."/>
            <person name="Ruan Y."/>
            <person name="Wei C.L."/>
            <person name="Mathavan S."/>
            <person name="Gunaratne P.H."/>
            <person name="Wu J."/>
            <person name="Garcia A.M."/>
            <person name="Hulyk S.W."/>
            <person name="Fuh E."/>
            <person name="Yuan Y."/>
            <person name="Sneed A."/>
            <person name="Kowis C."/>
            <person name="Hodgson A."/>
            <person name="Muzny D.M."/>
            <person name="McPherson J."/>
            <person name="Gibbs R.A."/>
            <person name="Fahey J."/>
            <person name="Helton E."/>
            <person name="Ketteman M."/>
            <person name="Madan A."/>
            <person name="Rodrigues S."/>
            <person name="Sanchez A."/>
            <person name="Whiting M."/>
            <person name="Madari A."/>
            <person name="Young A.C."/>
            <person name="Wetherby K.D."/>
            <person name="Granite S.J."/>
            <person name="Kwong P.N."/>
            <person name="Brinkley C.P."/>
            <person name="Pearson R.L."/>
            <person name="Bouffard G.G."/>
            <person name="Blakesly R.W."/>
            <person name="Green E.D."/>
            <person name="Dickson M.C."/>
            <person name="Rodriguez A.C."/>
            <person name="Grimwood J."/>
            <person name="Schmutz J."/>
            <person name="Myers R.M."/>
            <person name="Butterfield Y.S."/>
            <person name="Griffith M."/>
            <person name="Griffith O.L."/>
            <person name="Krzywinski M.I."/>
            <person name="Liao N."/>
            <person name="Morin R."/>
            <person name="Morrin R."/>
            <person name="Palmquist D."/>
            <person name="Petrescu A.S."/>
            <person name="Skalska U."/>
            <person name="Smailus D.E."/>
            <person name="Stott J.M."/>
            <person name="Schnerch A."/>
            <person name="Schein J.E."/>
            <person name="Jones S.J."/>
            <person name="Holt R.A."/>
            <person name="Baross A."/>
            <person name="Marra M.A."/>
            <person name="Clifton S."/>
            <person name="Makowski K.A."/>
            <person name="Bosak S."/>
            <person name="Malek J."/>
        </authorList>
    </citation>
    <scope>NUCLEOTIDE SEQUENCE [LARGE SCALE MRNA]</scope>
    <source>
        <tissue evidence="2">Muscle</tissue>
    </source>
</reference>
<sequence>MASSPTGTTWRRSGTTPSTTSCAWPRRSTQCC</sequence>
<accession>Q9BTD2</accession>
<proteinExistence type="evidence at transcript level"/>
<organism evidence="2">
    <name type="scientific">Homo sapiens</name>
    <name type="common">Human</name>
    <dbReference type="NCBI Taxonomy" id="9606"/>
    <lineage>
        <taxon>Eukaryota</taxon>
        <taxon>Metazoa</taxon>
        <taxon>Chordata</taxon>
        <taxon>Craniata</taxon>
        <taxon>Vertebrata</taxon>
        <taxon>Euteleostomi</taxon>
        <taxon>Mammalia</taxon>
        <taxon>Eutheria</taxon>
        <taxon>Euarchontoglires</taxon>
        <taxon>Primates</taxon>
        <taxon>Haplorrhini</taxon>
        <taxon>Catarrhini</taxon>
        <taxon>Hominidae</taxon>
        <taxon>Homo</taxon>
    </lineage>
</organism>
<evidence type="ECO:0000313" key="2">
    <source>
        <dbReference type="EMBL" id="AAH04223.2"/>
    </source>
</evidence>
<dbReference type="AlphaFoldDB" id="Q9BTD2"/>
<evidence type="ECO:0000256" key="1">
    <source>
        <dbReference type="SAM" id="MobiDB-lite"/>
    </source>
</evidence>